<organism evidence="2 3">
    <name type="scientific">Dunaliella salina</name>
    <name type="common">Green alga</name>
    <name type="synonym">Protococcus salinus</name>
    <dbReference type="NCBI Taxonomy" id="3046"/>
    <lineage>
        <taxon>Eukaryota</taxon>
        <taxon>Viridiplantae</taxon>
        <taxon>Chlorophyta</taxon>
        <taxon>core chlorophytes</taxon>
        <taxon>Chlorophyceae</taxon>
        <taxon>CS clade</taxon>
        <taxon>Chlamydomonadales</taxon>
        <taxon>Dunaliellaceae</taxon>
        <taxon>Dunaliella</taxon>
    </lineage>
</organism>
<dbReference type="Proteomes" id="UP000815325">
    <property type="component" value="Unassembled WGS sequence"/>
</dbReference>
<keyword evidence="3" id="KW-1185">Reference proteome</keyword>
<sequence>GLGFIKWCTSGTFLIKIKPQFEVMPVELRLSTSLVLFPCRRLPSVLPKKALACGGGQAWAELVDDFRAGAQEVELLPFISFLGDRGITKSKLPSIQAVWHPQSQSYITCHTVLLHIAKSLPTDECEPGDAEHLRVQLISPGIDSIDAVGSITNDVALAMAESGLDGPVPAVELFTLDELNLPMEARLSFDSVVLQWRVAKVLGDDGMLAHRVQTMPDSLPAGAEGILQWADIQFGLLQEETRAQIQQKLSAIDQDSWVQVRLEARQPPQPEVQSTTITISHTSSSQRHLVDQDPRTAKSWGSGGRGTGNKFGPPLGCMYTDMVMLAREPMATASYADRHAHALGVVSAFTHEDDNTLGLMIKVYVEAGSLFEKALDAAGPVGGSQK</sequence>
<accession>A0ABQ7G8F6</accession>
<protein>
    <submittedName>
        <fullName evidence="2">Uncharacterized protein</fullName>
    </submittedName>
</protein>
<evidence type="ECO:0000313" key="2">
    <source>
        <dbReference type="EMBL" id="KAF5830890.1"/>
    </source>
</evidence>
<feature type="non-terminal residue" evidence="2">
    <location>
        <position position="386"/>
    </location>
</feature>
<name>A0ABQ7G8F6_DUNSA</name>
<evidence type="ECO:0000313" key="3">
    <source>
        <dbReference type="Proteomes" id="UP000815325"/>
    </source>
</evidence>
<feature type="non-terminal residue" evidence="2">
    <location>
        <position position="1"/>
    </location>
</feature>
<reference evidence="2" key="1">
    <citation type="submission" date="2017-08" db="EMBL/GenBank/DDBJ databases">
        <authorList>
            <person name="Polle J.E."/>
            <person name="Barry K."/>
            <person name="Cushman J."/>
            <person name="Schmutz J."/>
            <person name="Tran D."/>
            <person name="Hathwaick L.T."/>
            <person name="Yim W.C."/>
            <person name="Jenkins J."/>
            <person name="Mckie-Krisberg Z.M."/>
            <person name="Prochnik S."/>
            <person name="Lindquist E."/>
            <person name="Dockter R.B."/>
            <person name="Adam C."/>
            <person name="Molina H."/>
            <person name="Bunkerborg J."/>
            <person name="Jin E."/>
            <person name="Buchheim M."/>
            <person name="Magnuson J."/>
        </authorList>
    </citation>
    <scope>NUCLEOTIDE SEQUENCE</scope>
    <source>
        <strain evidence="2">CCAP 19/18</strain>
    </source>
</reference>
<dbReference type="EMBL" id="MU069997">
    <property type="protein sequence ID" value="KAF5830890.1"/>
    <property type="molecule type" value="Genomic_DNA"/>
</dbReference>
<proteinExistence type="predicted"/>
<feature type="region of interest" description="Disordered" evidence="1">
    <location>
        <begin position="280"/>
        <end position="308"/>
    </location>
</feature>
<gene>
    <name evidence="2" type="ORF">DUNSADRAFT_13925</name>
</gene>
<evidence type="ECO:0000256" key="1">
    <source>
        <dbReference type="SAM" id="MobiDB-lite"/>
    </source>
</evidence>
<comment type="caution">
    <text evidence="2">The sequence shown here is derived from an EMBL/GenBank/DDBJ whole genome shotgun (WGS) entry which is preliminary data.</text>
</comment>